<feature type="compositionally biased region" description="Acidic residues" evidence="12">
    <location>
        <begin position="649"/>
        <end position="663"/>
    </location>
</feature>
<evidence type="ECO:0000256" key="11">
    <source>
        <dbReference type="ARBA" id="ARBA00023242"/>
    </source>
</evidence>
<keyword evidence="7" id="KW-0808">Transferase</keyword>
<dbReference type="GO" id="GO:0005730">
    <property type="term" value="C:nucleolus"/>
    <property type="evidence" value="ECO:0007669"/>
    <property type="project" value="UniProtKB-SubCell"/>
</dbReference>
<evidence type="ECO:0000256" key="5">
    <source>
        <dbReference type="ARBA" id="ARBA00019824"/>
    </source>
</evidence>
<dbReference type="GO" id="GO:0000448">
    <property type="term" value="P:cleavage in ITS2 between 5.8S rRNA and LSU-rRNA of tricistronic rRNA transcript (SSU-rRNA, 5.8S rRNA, LSU-rRNA)"/>
    <property type="evidence" value="ECO:0007669"/>
    <property type="project" value="TreeGrafter"/>
</dbReference>
<dbReference type="SUPFAM" id="SSF52540">
    <property type="entry name" value="P-loop containing nucleoside triphosphate hydrolases"/>
    <property type="match status" value="1"/>
</dbReference>
<evidence type="ECO:0000313" key="15">
    <source>
        <dbReference type="Proteomes" id="UP001303473"/>
    </source>
</evidence>
<comment type="caution">
    <text evidence="14">The sequence shown here is derived from an EMBL/GenBank/DDBJ whole genome shotgun (WGS) entry which is preliminary data.</text>
</comment>
<dbReference type="Pfam" id="PF16575">
    <property type="entry name" value="CLP1_P"/>
    <property type="match status" value="1"/>
</dbReference>
<evidence type="ECO:0000256" key="3">
    <source>
        <dbReference type="ARBA" id="ARBA00011003"/>
    </source>
</evidence>
<evidence type="ECO:0000256" key="8">
    <source>
        <dbReference type="ARBA" id="ARBA00022741"/>
    </source>
</evidence>
<dbReference type="FunFam" id="3.40.50.300:FF:001156">
    <property type="entry name" value="Polynucleotide 5-hydroxyl-kinase grc3"/>
    <property type="match status" value="1"/>
</dbReference>
<protein>
    <recommendedName>
        <fullName evidence="5">Polynucleotide 5'-hydroxyl-kinase GRC3</fullName>
    </recommendedName>
    <alternativeName>
        <fullName evidence="4">Polynucleotide 5'-hydroxyl-kinase grc3</fullName>
    </alternativeName>
</protein>
<feature type="domain" description="Clp1 P-loop" evidence="13">
    <location>
        <begin position="270"/>
        <end position="462"/>
    </location>
</feature>
<evidence type="ECO:0000256" key="7">
    <source>
        <dbReference type="ARBA" id="ARBA00022679"/>
    </source>
</evidence>
<evidence type="ECO:0000256" key="6">
    <source>
        <dbReference type="ARBA" id="ARBA00022552"/>
    </source>
</evidence>
<keyword evidence="11" id="KW-0539">Nucleus</keyword>
<gene>
    <name evidence="14" type="ORF">QBC46DRAFT_311872</name>
</gene>
<dbReference type="InterPro" id="IPR027417">
    <property type="entry name" value="P-loop_NTPase"/>
</dbReference>
<name>A0AAN6N8Y5_9PEZI</name>
<feature type="region of interest" description="Disordered" evidence="12">
    <location>
        <begin position="636"/>
        <end position="674"/>
    </location>
</feature>
<evidence type="ECO:0000256" key="12">
    <source>
        <dbReference type="SAM" id="MobiDB-lite"/>
    </source>
</evidence>
<dbReference type="InterPro" id="IPR045116">
    <property type="entry name" value="Clp1/Grc3"/>
</dbReference>
<dbReference type="EMBL" id="MU853784">
    <property type="protein sequence ID" value="KAK3941371.1"/>
    <property type="molecule type" value="Genomic_DNA"/>
</dbReference>
<accession>A0AAN6N8Y5</accession>
<evidence type="ECO:0000256" key="1">
    <source>
        <dbReference type="ARBA" id="ARBA00003798"/>
    </source>
</evidence>
<reference evidence="15" key="1">
    <citation type="journal article" date="2023" name="Mol. Phylogenet. Evol.">
        <title>Genome-scale phylogeny and comparative genomics of the fungal order Sordariales.</title>
        <authorList>
            <person name="Hensen N."/>
            <person name="Bonometti L."/>
            <person name="Westerberg I."/>
            <person name="Brannstrom I.O."/>
            <person name="Guillou S."/>
            <person name="Cros-Aarteil S."/>
            <person name="Calhoun S."/>
            <person name="Haridas S."/>
            <person name="Kuo A."/>
            <person name="Mondo S."/>
            <person name="Pangilinan J."/>
            <person name="Riley R."/>
            <person name="LaButti K."/>
            <person name="Andreopoulos B."/>
            <person name="Lipzen A."/>
            <person name="Chen C."/>
            <person name="Yan M."/>
            <person name="Daum C."/>
            <person name="Ng V."/>
            <person name="Clum A."/>
            <person name="Steindorff A."/>
            <person name="Ohm R.A."/>
            <person name="Martin F."/>
            <person name="Silar P."/>
            <person name="Natvig D.O."/>
            <person name="Lalanne C."/>
            <person name="Gautier V."/>
            <person name="Ament-Velasquez S.L."/>
            <person name="Kruys A."/>
            <person name="Hutchinson M.I."/>
            <person name="Powell A.J."/>
            <person name="Barry K."/>
            <person name="Miller A.N."/>
            <person name="Grigoriev I.V."/>
            <person name="Debuchy R."/>
            <person name="Gladieux P."/>
            <person name="Hiltunen Thoren M."/>
            <person name="Johannesson H."/>
        </authorList>
    </citation>
    <scope>NUCLEOTIDE SEQUENCE [LARGE SCALE GENOMIC DNA]</scope>
    <source>
        <strain evidence="15">CBS 340.73</strain>
    </source>
</reference>
<comment type="similarity">
    <text evidence="3">Belongs to the Clp1 family. NOL9/GRC3 subfamily.</text>
</comment>
<evidence type="ECO:0000259" key="13">
    <source>
        <dbReference type="Pfam" id="PF16575"/>
    </source>
</evidence>
<dbReference type="GO" id="GO:0051731">
    <property type="term" value="F:polynucleotide 5'-hydroxyl-kinase activity"/>
    <property type="evidence" value="ECO:0007669"/>
    <property type="project" value="InterPro"/>
</dbReference>
<dbReference type="GO" id="GO:0005524">
    <property type="term" value="F:ATP binding"/>
    <property type="evidence" value="ECO:0007669"/>
    <property type="project" value="UniProtKB-KW"/>
</dbReference>
<organism evidence="14 15">
    <name type="scientific">Diplogelasinospora grovesii</name>
    <dbReference type="NCBI Taxonomy" id="303347"/>
    <lineage>
        <taxon>Eukaryota</taxon>
        <taxon>Fungi</taxon>
        <taxon>Dikarya</taxon>
        <taxon>Ascomycota</taxon>
        <taxon>Pezizomycotina</taxon>
        <taxon>Sordariomycetes</taxon>
        <taxon>Sordariomycetidae</taxon>
        <taxon>Sordariales</taxon>
        <taxon>Diplogelasinosporaceae</taxon>
        <taxon>Diplogelasinospora</taxon>
    </lineage>
</organism>
<dbReference type="Gene3D" id="3.40.50.300">
    <property type="entry name" value="P-loop containing nucleotide triphosphate hydrolases"/>
    <property type="match status" value="1"/>
</dbReference>
<sequence length="706" mass="77237">MATNKKRRLEINNNPGPGSPVMSAFAARQSFWPASAKAEKVSEPEEEQTVEVAPARRPSRRKPAPAEPAPQATEPEPVNSVPSTPYLTPRTTSPRPEESGGTPKRPSVQHSSFKPTKKNYQRKKDGRVLLKASEGERLVILGSYGLKVVEGEAAIAGAILTPSDTTHWIHAPHCHALPVLRITSDSTIELHPHPAAPSLRQLGRLNPVFGRLWSESDDVSETFQIVTTSEDAPAGAFLQTLVSPAEWNKKLAELSSPKLKAAPPIVFVCGPKSAGKSTFGRLLANRLVTDTGGSKRKTWPAVAVLDLDPGQPEYSPPGVISLNKITTPNLSPSFCHPLLGVDTQLRSHATASVSPSLDPAHFVECVLDLYTCYKRSLKIPLVINTPGWIQGTGLEILTELVKEMRPTEVVYMSLNGPDETVDALRAACTNKFQALPSQGSESYPGKPTPLHLRTMQMMSYFHLSQNGWDPAPLMEIRPWRVRYRGGGKRGFKGVLFYDNPPPPDLVQEAINGMVLGLVRVEDAAAYRGLLKKDDDDEMDVDTPANTERGVLRTKEGIPLIPNPQGQTLDPRHSRALGLVLIRGIDTSRGELQLLTPIPIDRMTEEARSEGGELVLVAGKWDTPTWAYAEDLHRRALTSSSNKDAQGDDGGAEEAEDEEEEEGDERSNARTLQQGYDECPWVETLHGSSGRAVGSRVWRVRRDLGRN</sequence>
<dbReference type="AlphaFoldDB" id="A0AAN6N8Y5"/>
<feature type="region of interest" description="Disordered" evidence="12">
    <location>
        <begin position="1"/>
        <end position="128"/>
    </location>
</feature>
<evidence type="ECO:0000256" key="9">
    <source>
        <dbReference type="ARBA" id="ARBA00022777"/>
    </source>
</evidence>
<dbReference type="PANTHER" id="PTHR12755:SF3">
    <property type="entry name" value="POLYNUCLEOTIDE 5'-HYDROXYL-KINASE NOL9"/>
    <property type="match status" value="1"/>
</dbReference>
<evidence type="ECO:0000313" key="14">
    <source>
        <dbReference type="EMBL" id="KAK3941371.1"/>
    </source>
</evidence>
<keyword evidence="9" id="KW-0418">Kinase</keyword>
<keyword evidence="6" id="KW-0698">rRNA processing</keyword>
<evidence type="ECO:0000256" key="4">
    <source>
        <dbReference type="ARBA" id="ARBA00018706"/>
    </source>
</evidence>
<keyword evidence="8" id="KW-0547">Nucleotide-binding</keyword>
<evidence type="ECO:0000256" key="2">
    <source>
        <dbReference type="ARBA" id="ARBA00004604"/>
    </source>
</evidence>
<proteinExistence type="inferred from homology"/>
<dbReference type="Proteomes" id="UP001303473">
    <property type="component" value="Unassembled WGS sequence"/>
</dbReference>
<feature type="compositionally biased region" description="Polar residues" evidence="12">
    <location>
        <begin position="80"/>
        <end position="94"/>
    </location>
</feature>
<dbReference type="PANTHER" id="PTHR12755">
    <property type="entry name" value="CLEAVAGE/POLYADENYLATION FACTOR IA SUBUNIT CLP1P"/>
    <property type="match status" value="1"/>
</dbReference>
<comment type="subcellular location">
    <subcellularLocation>
        <location evidence="2">Nucleus</location>
        <location evidence="2">Nucleolus</location>
    </subcellularLocation>
</comment>
<keyword evidence="10" id="KW-0067">ATP-binding</keyword>
<evidence type="ECO:0000256" key="10">
    <source>
        <dbReference type="ARBA" id="ARBA00022840"/>
    </source>
</evidence>
<comment type="function">
    <text evidence="1">Polynucleotide 5'-kinase involved in rRNA processing.</text>
</comment>
<dbReference type="InterPro" id="IPR032319">
    <property type="entry name" value="CLP1_P"/>
</dbReference>
<keyword evidence="15" id="KW-1185">Reference proteome</keyword>